<dbReference type="Proteomes" id="UP001287356">
    <property type="component" value="Unassembled WGS sequence"/>
</dbReference>
<name>A0AAE0KNV5_9PEZI</name>
<feature type="compositionally biased region" description="Gly residues" evidence="1">
    <location>
        <begin position="142"/>
        <end position="152"/>
    </location>
</feature>
<feature type="transmembrane region" description="Helical" evidence="2">
    <location>
        <begin position="167"/>
        <end position="192"/>
    </location>
</feature>
<keyword evidence="2" id="KW-0472">Membrane</keyword>
<gene>
    <name evidence="3" type="ORF">B0T24DRAFT_675158</name>
</gene>
<keyword evidence="2" id="KW-1133">Transmembrane helix</keyword>
<keyword evidence="2" id="KW-0812">Transmembrane</keyword>
<protein>
    <recommendedName>
        <fullName evidence="5">Apple domain-containing protein</fullName>
    </recommendedName>
</protein>
<accession>A0AAE0KNV5</accession>
<dbReference type="AlphaFoldDB" id="A0AAE0KNV5"/>
<feature type="region of interest" description="Disordered" evidence="1">
    <location>
        <begin position="55"/>
        <end position="153"/>
    </location>
</feature>
<keyword evidence="4" id="KW-1185">Reference proteome</keyword>
<organism evidence="3 4">
    <name type="scientific">Lasiosphaeria ovina</name>
    <dbReference type="NCBI Taxonomy" id="92902"/>
    <lineage>
        <taxon>Eukaryota</taxon>
        <taxon>Fungi</taxon>
        <taxon>Dikarya</taxon>
        <taxon>Ascomycota</taxon>
        <taxon>Pezizomycotina</taxon>
        <taxon>Sordariomycetes</taxon>
        <taxon>Sordariomycetidae</taxon>
        <taxon>Sordariales</taxon>
        <taxon>Lasiosphaeriaceae</taxon>
        <taxon>Lasiosphaeria</taxon>
    </lineage>
</organism>
<evidence type="ECO:0000313" key="3">
    <source>
        <dbReference type="EMBL" id="KAK3379355.1"/>
    </source>
</evidence>
<evidence type="ECO:0000256" key="1">
    <source>
        <dbReference type="SAM" id="MobiDB-lite"/>
    </source>
</evidence>
<dbReference type="EMBL" id="JAULSN010000002">
    <property type="protein sequence ID" value="KAK3379355.1"/>
    <property type="molecule type" value="Genomic_DNA"/>
</dbReference>
<feature type="compositionally biased region" description="Low complexity" evidence="1">
    <location>
        <begin position="199"/>
        <end position="224"/>
    </location>
</feature>
<feature type="region of interest" description="Disordered" evidence="1">
    <location>
        <begin position="192"/>
        <end position="224"/>
    </location>
</feature>
<sequence length="346" mass="36550">MGSRRWNGDDMANSQGLEVAIGQGIELAPTRPQFQEHSVPGMEVVEHSNLEVVTPRQGLSQTKTWEKTSGLPEPHTPYLTGHDYGQQRHHRQGSRQTEPGPGPGHIGTGPHGTPLTSYSSIAPPYGFNSPYDHQPLVPPSAKGGGGRGGGGAPFSQRERICGLKRQTFWIVLAIVIFLVVVGAAAGVGVGVATSRKSSDTSTSVPTPVKSASTTTVTTTASTSTRTLPVPTASAVTGGPQIIDCPFDNLTLYTPQNNNSRQFLLLCGHDYNENEGSVDLSNMVTVSMDDCINLCATQSECVGAGWGISNVGQTTCWLKSSLATSNNSPLWYFAIDDTGDSVPTRGS</sequence>
<reference evidence="3" key="2">
    <citation type="submission" date="2023-06" db="EMBL/GenBank/DDBJ databases">
        <authorList>
            <consortium name="Lawrence Berkeley National Laboratory"/>
            <person name="Haridas S."/>
            <person name="Hensen N."/>
            <person name="Bonometti L."/>
            <person name="Westerberg I."/>
            <person name="Brannstrom I.O."/>
            <person name="Guillou S."/>
            <person name="Cros-Aarteil S."/>
            <person name="Calhoun S."/>
            <person name="Kuo A."/>
            <person name="Mondo S."/>
            <person name="Pangilinan J."/>
            <person name="Riley R."/>
            <person name="Labutti K."/>
            <person name="Andreopoulos B."/>
            <person name="Lipzen A."/>
            <person name="Chen C."/>
            <person name="Yanf M."/>
            <person name="Daum C."/>
            <person name="Ng V."/>
            <person name="Clum A."/>
            <person name="Steindorff A."/>
            <person name="Ohm R."/>
            <person name="Martin F."/>
            <person name="Silar P."/>
            <person name="Natvig D."/>
            <person name="Lalanne C."/>
            <person name="Gautier V."/>
            <person name="Ament-Velasquez S.L."/>
            <person name="Kruys A."/>
            <person name="Hutchinson M.I."/>
            <person name="Powell A.J."/>
            <person name="Barry K."/>
            <person name="Miller A.N."/>
            <person name="Grigoriev I.V."/>
            <person name="Debuchy R."/>
            <person name="Gladieux P."/>
            <person name="Thoren M.H."/>
            <person name="Johannesson H."/>
        </authorList>
    </citation>
    <scope>NUCLEOTIDE SEQUENCE</scope>
    <source>
        <strain evidence="3">CBS 958.72</strain>
    </source>
</reference>
<reference evidence="3" key="1">
    <citation type="journal article" date="2023" name="Mol. Phylogenet. Evol.">
        <title>Genome-scale phylogeny and comparative genomics of the fungal order Sordariales.</title>
        <authorList>
            <person name="Hensen N."/>
            <person name="Bonometti L."/>
            <person name="Westerberg I."/>
            <person name="Brannstrom I.O."/>
            <person name="Guillou S."/>
            <person name="Cros-Aarteil S."/>
            <person name="Calhoun S."/>
            <person name="Haridas S."/>
            <person name="Kuo A."/>
            <person name="Mondo S."/>
            <person name="Pangilinan J."/>
            <person name="Riley R."/>
            <person name="LaButti K."/>
            <person name="Andreopoulos B."/>
            <person name="Lipzen A."/>
            <person name="Chen C."/>
            <person name="Yan M."/>
            <person name="Daum C."/>
            <person name="Ng V."/>
            <person name="Clum A."/>
            <person name="Steindorff A."/>
            <person name="Ohm R.A."/>
            <person name="Martin F."/>
            <person name="Silar P."/>
            <person name="Natvig D.O."/>
            <person name="Lalanne C."/>
            <person name="Gautier V."/>
            <person name="Ament-Velasquez S.L."/>
            <person name="Kruys A."/>
            <person name="Hutchinson M.I."/>
            <person name="Powell A.J."/>
            <person name="Barry K."/>
            <person name="Miller A.N."/>
            <person name="Grigoriev I.V."/>
            <person name="Debuchy R."/>
            <person name="Gladieux P."/>
            <person name="Hiltunen Thoren M."/>
            <person name="Johannesson H."/>
        </authorList>
    </citation>
    <scope>NUCLEOTIDE SEQUENCE</scope>
    <source>
        <strain evidence="3">CBS 958.72</strain>
    </source>
</reference>
<comment type="caution">
    <text evidence="3">The sequence shown here is derived from an EMBL/GenBank/DDBJ whole genome shotgun (WGS) entry which is preliminary data.</text>
</comment>
<proteinExistence type="predicted"/>
<evidence type="ECO:0000256" key="2">
    <source>
        <dbReference type="SAM" id="Phobius"/>
    </source>
</evidence>
<evidence type="ECO:0000313" key="4">
    <source>
        <dbReference type="Proteomes" id="UP001287356"/>
    </source>
</evidence>
<evidence type="ECO:0008006" key="5">
    <source>
        <dbReference type="Google" id="ProtNLM"/>
    </source>
</evidence>